<dbReference type="RefSeq" id="WP_290334233.1">
    <property type="nucleotide sequence ID" value="NZ_JAUFPU010000019.1"/>
</dbReference>
<organism evidence="2 3">
    <name type="scientific">Chitinimonas viridis</name>
    <dbReference type="NCBI Taxonomy" id="664880"/>
    <lineage>
        <taxon>Bacteria</taxon>
        <taxon>Pseudomonadati</taxon>
        <taxon>Pseudomonadota</taxon>
        <taxon>Betaproteobacteria</taxon>
        <taxon>Neisseriales</taxon>
        <taxon>Chitinibacteraceae</taxon>
        <taxon>Chitinimonas</taxon>
    </lineage>
</organism>
<sequence length="97" mass="9894">MHKPLLKRIAPMIALALSLTSLAAANPAAPGQAPGQRRVPPTEAFAACDGKQEGVKVSFTTPHGDTVSGTCKIIAARLAAIPDHPPRQRPGGPGAAK</sequence>
<comment type="caution">
    <text evidence="2">The sequence shown here is derived from an EMBL/GenBank/DDBJ whole genome shotgun (WGS) entry which is preliminary data.</text>
</comment>
<evidence type="ECO:0000313" key="3">
    <source>
        <dbReference type="Proteomes" id="UP001180081"/>
    </source>
</evidence>
<keyword evidence="1" id="KW-0732">Signal</keyword>
<name>A0ABT8BA28_9NEIS</name>
<accession>A0ABT8BA28</accession>
<reference evidence="2" key="1">
    <citation type="journal article" date="2014" name="Int. J. Syst. Evol. Microbiol.">
        <title>Complete genome of a new Firmicutes species belonging to the dominant human colonic microbiota ('Ruminococcus bicirculans') reveals two chromosomes and a selective capacity to utilize plant glucans.</title>
        <authorList>
            <consortium name="NISC Comparative Sequencing Program"/>
            <person name="Wegmann U."/>
            <person name="Louis P."/>
            <person name="Goesmann A."/>
            <person name="Henrissat B."/>
            <person name="Duncan S.H."/>
            <person name="Flint H.J."/>
        </authorList>
    </citation>
    <scope>NUCLEOTIDE SEQUENCE</scope>
    <source>
        <strain evidence="2">CECT 7703</strain>
    </source>
</reference>
<evidence type="ECO:0000313" key="2">
    <source>
        <dbReference type="EMBL" id="MDN3578895.1"/>
    </source>
</evidence>
<reference evidence="2" key="2">
    <citation type="submission" date="2023-06" db="EMBL/GenBank/DDBJ databases">
        <authorList>
            <person name="Lucena T."/>
            <person name="Sun Q."/>
        </authorList>
    </citation>
    <scope>NUCLEOTIDE SEQUENCE</scope>
    <source>
        <strain evidence="2">CECT 7703</strain>
    </source>
</reference>
<evidence type="ECO:0000256" key="1">
    <source>
        <dbReference type="SAM" id="SignalP"/>
    </source>
</evidence>
<dbReference type="EMBL" id="JAUFPU010000019">
    <property type="protein sequence ID" value="MDN3578895.1"/>
    <property type="molecule type" value="Genomic_DNA"/>
</dbReference>
<gene>
    <name evidence="2" type="ORF">QWZ03_19185</name>
</gene>
<proteinExistence type="predicted"/>
<feature type="signal peptide" evidence="1">
    <location>
        <begin position="1"/>
        <end position="23"/>
    </location>
</feature>
<keyword evidence="3" id="KW-1185">Reference proteome</keyword>
<feature type="chain" id="PRO_5047335094" evidence="1">
    <location>
        <begin position="24"/>
        <end position="97"/>
    </location>
</feature>
<dbReference type="Proteomes" id="UP001180081">
    <property type="component" value="Unassembled WGS sequence"/>
</dbReference>
<protein>
    <submittedName>
        <fullName evidence="2">Uncharacterized protein</fullName>
    </submittedName>
</protein>